<gene>
    <name evidence="1" type="ORF">Esi_0003_0220</name>
</gene>
<sequence length="176" mass="18910">MSLIESNVRAEERVRQASSGFGSVVGETHGRSVTVLVAAADNDGPCGLSAADLASFESEKTRDKLKLKADHVAKFHRKVVRRLATEKRAAHAHTRGGRAVKAQIGSADSFANFGDRLEPRGLAPREAQGTPWEHALPRDEAPSFQAIKVIGVRGHKGSLADADTESRMALAAYRQC</sequence>
<keyword evidence="2" id="KW-1185">Reference proteome</keyword>
<dbReference type="InParanoid" id="D7FW45"/>
<organism evidence="1 2">
    <name type="scientific">Ectocarpus siliculosus</name>
    <name type="common">Brown alga</name>
    <name type="synonym">Conferva siliculosa</name>
    <dbReference type="NCBI Taxonomy" id="2880"/>
    <lineage>
        <taxon>Eukaryota</taxon>
        <taxon>Sar</taxon>
        <taxon>Stramenopiles</taxon>
        <taxon>Ochrophyta</taxon>
        <taxon>PX clade</taxon>
        <taxon>Phaeophyceae</taxon>
        <taxon>Ectocarpales</taxon>
        <taxon>Ectocarpaceae</taxon>
        <taxon>Ectocarpus</taxon>
    </lineage>
</organism>
<protein>
    <submittedName>
        <fullName evidence="1">Uncharacterized protein</fullName>
    </submittedName>
</protein>
<reference evidence="1 2" key="1">
    <citation type="journal article" date="2010" name="Nature">
        <title>The Ectocarpus genome and the independent evolution of multicellularity in brown algae.</title>
        <authorList>
            <person name="Cock J.M."/>
            <person name="Sterck L."/>
            <person name="Rouze P."/>
            <person name="Scornet D."/>
            <person name="Allen A.E."/>
            <person name="Amoutzias G."/>
            <person name="Anthouard V."/>
            <person name="Artiguenave F."/>
            <person name="Aury J.M."/>
            <person name="Badger J.H."/>
            <person name="Beszteri B."/>
            <person name="Billiau K."/>
            <person name="Bonnet E."/>
            <person name="Bothwell J.H."/>
            <person name="Bowler C."/>
            <person name="Boyen C."/>
            <person name="Brownlee C."/>
            <person name="Carrano C.J."/>
            <person name="Charrier B."/>
            <person name="Cho G.Y."/>
            <person name="Coelho S.M."/>
            <person name="Collen J."/>
            <person name="Corre E."/>
            <person name="Da Silva C."/>
            <person name="Delage L."/>
            <person name="Delaroque N."/>
            <person name="Dittami S.M."/>
            <person name="Doulbeau S."/>
            <person name="Elias M."/>
            <person name="Farnham G."/>
            <person name="Gachon C.M."/>
            <person name="Gschloessl B."/>
            <person name="Heesch S."/>
            <person name="Jabbari K."/>
            <person name="Jubin C."/>
            <person name="Kawai H."/>
            <person name="Kimura K."/>
            <person name="Kloareg B."/>
            <person name="Kupper F.C."/>
            <person name="Lang D."/>
            <person name="Le Bail A."/>
            <person name="Leblanc C."/>
            <person name="Lerouge P."/>
            <person name="Lohr M."/>
            <person name="Lopez P.J."/>
            <person name="Martens C."/>
            <person name="Maumus F."/>
            <person name="Michel G."/>
            <person name="Miranda-Saavedra D."/>
            <person name="Morales J."/>
            <person name="Moreau H."/>
            <person name="Motomura T."/>
            <person name="Nagasato C."/>
            <person name="Napoli C.A."/>
            <person name="Nelson D.R."/>
            <person name="Nyvall-Collen P."/>
            <person name="Peters A.F."/>
            <person name="Pommier C."/>
            <person name="Potin P."/>
            <person name="Poulain J."/>
            <person name="Quesneville H."/>
            <person name="Read B."/>
            <person name="Rensing S.A."/>
            <person name="Ritter A."/>
            <person name="Rousvoal S."/>
            <person name="Samanta M."/>
            <person name="Samson G."/>
            <person name="Schroeder D.C."/>
            <person name="Segurens B."/>
            <person name="Strittmatter M."/>
            <person name="Tonon T."/>
            <person name="Tregear J.W."/>
            <person name="Valentin K."/>
            <person name="von Dassow P."/>
            <person name="Yamagishi T."/>
            <person name="Van de Peer Y."/>
            <person name="Wincker P."/>
        </authorList>
    </citation>
    <scope>NUCLEOTIDE SEQUENCE [LARGE SCALE GENOMIC DNA]</scope>
    <source>
        <strain evidence="2">Ec32 / CCAP1310/4</strain>
    </source>
</reference>
<proteinExistence type="predicted"/>
<name>D7FW45_ECTSI</name>
<evidence type="ECO:0000313" key="1">
    <source>
        <dbReference type="EMBL" id="CBJ25565.1"/>
    </source>
</evidence>
<dbReference type="AlphaFoldDB" id="D7FW45"/>
<evidence type="ECO:0000313" key="2">
    <source>
        <dbReference type="Proteomes" id="UP000002630"/>
    </source>
</evidence>
<dbReference type="EMBL" id="FN649727">
    <property type="protein sequence ID" value="CBJ25565.1"/>
    <property type="molecule type" value="Genomic_DNA"/>
</dbReference>
<dbReference type="OrthoDB" id="10290318at2759"/>
<accession>D7FW45</accession>
<dbReference type="EMBL" id="FN648486">
    <property type="protein sequence ID" value="CBJ25565.1"/>
    <property type="molecule type" value="Genomic_DNA"/>
</dbReference>
<dbReference type="Proteomes" id="UP000002630">
    <property type="component" value="Linkage Group LG02"/>
</dbReference>